<dbReference type="GeneID" id="84592316"/>
<dbReference type="RefSeq" id="XP_059606328.1">
    <property type="nucleotide sequence ID" value="XM_059750326.1"/>
</dbReference>
<dbReference type="AlphaFoldDB" id="A0AAJ8C0H1"/>
<dbReference type="KEGG" id="ang:An11g06310"/>
<accession>A0AAJ8C0H1</accession>
<proteinExistence type="predicted"/>
<name>A0AAJ8C0H1_ASPNG</name>
<evidence type="ECO:0000313" key="1">
    <source>
        <dbReference type="RefSeq" id="XP_059606328.1"/>
    </source>
</evidence>
<reference evidence="1" key="2">
    <citation type="submission" date="2025-08" db="UniProtKB">
        <authorList>
            <consortium name="RefSeq"/>
        </authorList>
    </citation>
    <scope>IDENTIFICATION</scope>
</reference>
<sequence>MSSLINYGPHNSCALGVNVCSIQQRRDPCAGSSVSQIRFSVRGSLSCSPSRLKSPATYNLIVLLRALTLQAVHTVWPFAWRIPPRVVVRLGLSIVFPFWLISRAYGALGGNDSGFTAAGNPIARIERK</sequence>
<protein>
    <submittedName>
        <fullName evidence="1">Uncharacterized protein</fullName>
    </submittedName>
</protein>
<organism evidence="1">
    <name type="scientific">Aspergillus niger</name>
    <dbReference type="NCBI Taxonomy" id="5061"/>
    <lineage>
        <taxon>Eukaryota</taxon>
        <taxon>Fungi</taxon>
        <taxon>Dikarya</taxon>
        <taxon>Ascomycota</taxon>
        <taxon>Pezizomycotina</taxon>
        <taxon>Eurotiomycetes</taxon>
        <taxon>Eurotiomycetidae</taxon>
        <taxon>Eurotiales</taxon>
        <taxon>Aspergillaceae</taxon>
        <taxon>Aspergillus</taxon>
        <taxon>Aspergillus subgen. Circumdati</taxon>
    </lineage>
</organism>
<gene>
    <name evidence="1" type="ORF">An11g06310</name>
</gene>
<reference evidence="1" key="1">
    <citation type="submission" date="2025-02" db="EMBL/GenBank/DDBJ databases">
        <authorList>
            <consortium name="NCBI Genome Project"/>
        </authorList>
    </citation>
    <scope>NUCLEOTIDE SEQUENCE</scope>
</reference>
<dbReference type="VEuPathDB" id="FungiDB:An11g06310"/>